<keyword evidence="7" id="KW-1185">Reference proteome</keyword>
<dbReference type="PANTHER" id="PTHR33599">
    <property type="entry name" value="PROTEIN IDA-LIKE 5"/>
    <property type="match status" value="1"/>
</dbReference>
<reference evidence="6 7" key="1">
    <citation type="journal article" date="2023" name="G3 (Bethesda)">
        <title>A haplotype-resolved chromosome-scale genome for Quercus rubra L. provides insights into the genetics of adaptive traits for red oak species.</title>
        <authorList>
            <person name="Kapoor B."/>
            <person name="Jenkins J."/>
            <person name="Schmutz J."/>
            <person name="Zhebentyayeva T."/>
            <person name="Kuelheim C."/>
            <person name="Coggeshall M."/>
            <person name="Heim C."/>
            <person name="Lasky J.R."/>
            <person name="Leites L."/>
            <person name="Islam-Faridi N."/>
            <person name="Romero-Severson J."/>
            <person name="DeLeo V.L."/>
            <person name="Lucas S.M."/>
            <person name="Lazic D."/>
            <person name="Gailing O."/>
            <person name="Carlson J."/>
            <person name="Staton M."/>
        </authorList>
    </citation>
    <scope>NUCLEOTIDE SEQUENCE [LARGE SCALE GENOMIC DNA]</scope>
    <source>
        <strain evidence="6">Pseudo-F2</strain>
    </source>
</reference>
<dbReference type="GO" id="GO:0010227">
    <property type="term" value="P:floral organ abscission"/>
    <property type="evidence" value="ECO:0007669"/>
    <property type="project" value="InterPro"/>
</dbReference>
<accession>A0AAN7JDX5</accession>
<evidence type="ECO:0000256" key="5">
    <source>
        <dbReference type="SAM" id="SignalP"/>
    </source>
</evidence>
<feature type="region of interest" description="Disordered" evidence="4">
    <location>
        <begin position="95"/>
        <end position="121"/>
    </location>
</feature>
<evidence type="ECO:0000256" key="3">
    <source>
        <dbReference type="ARBA" id="ARBA00022729"/>
    </source>
</evidence>
<dbReference type="InterPro" id="IPR039639">
    <property type="entry name" value="IDA-like"/>
</dbReference>
<feature type="compositionally biased region" description="Low complexity" evidence="4">
    <location>
        <begin position="111"/>
        <end position="121"/>
    </location>
</feature>
<feature type="region of interest" description="Disordered" evidence="4">
    <location>
        <begin position="140"/>
        <end position="169"/>
    </location>
</feature>
<evidence type="ECO:0000256" key="1">
    <source>
        <dbReference type="ARBA" id="ARBA00004239"/>
    </source>
</evidence>
<proteinExistence type="predicted"/>
<comment type="caution">
    <text evidence="6">The sequence shown here is derived from an EMBL/GenBank/DDBJ whole genome shotgun (WGS) entry which is preliminary data.</text>
</comment>
<protein>
    <submittedName>
        <fullName evidence="6">Uncharacterized protein</fullName>
    </submittedName>
</protein>
<dbReference type="EMBL" id="JAXUIC010000001">
    <property type="protein sequence ID" value="KAK4607539.1"/>
    <property type="molecule type" value="Genomic_DNA"/>
</dbReference>
<evidence type="ECO:0000313" key="7">
    <source>
        <dbReference type="Proteomes" id="UP001324115"/>
    </source>
</evidence>
<evidence type="ECO:0000256" key="4">
    <source>
        <dbReference type="SAM" id="MobiDB-lite"/>
    </source>
</evidence>
<feature type="chain" id="PRO_5043050810" evidence="5">
    <location>
        <begin position="26"/>
        <end position="169"/>
    </location>
</feature>
<organism evidence="6 7">
    <name type="scientific">Quercus rubra</name>
    <name type="common">Northern red oak</name>
    <name type="synonym">Quercus borealis</name>
    <dbReference type="NCBI Taxonomy" id="3512"/>
    <lineage>
        <taxon>Eukaryota</taxon>
        <taxon>Viridiplantae</taxon>
        <taxon>Streptophyta</taxon>
        <taxon>Embryophyta</taxon>
        <taxon>Tracheophyta</taxon>
        <taxon>Spermatophyta</taxon>
        <taxon>Magnoliopsida</taxon>
        <taxon>eudicotyledons</taxon>
        <taxon>Gunneridae</taxon>
        <taxon>Pentapetalae</taxon>
        <taxon>rosids</taxon>
        <taxon>fabids</taxon>
        <taxon>Fagales</taxon>
        <taxon>Fagaceae</taxon>
        <taxon>Quercus</taxon>
    </lineage>
</organism>
<dbReference type="AlphaFoldDB" id="A0AAN7JDX5"/>
<comment type="subcellular location">
    <subcellularLocation>
        <location evidence="1">Secreted</location>
        <location evidence="1">Extracellular space</location>
    </subcellularLocation>
</comment>
<dbReference type="PANTHER" id="PTHR33599:SF13">
    <property type="entry name" value="FORMIN-LIKE PROTEIN 20"/>
    <property type="match status" value="1"/>
</dbReference>
<evidence type="ECO:0000313" key="6">
    <source>
        <dbReference type="EMBL" id="KAK4607539.1"/>
    </source>
</evidence>
<sequence>MANQNMLFLVAFALLVLNFAFPTEAKRLLTKASSNLVLVENENKGPTLTSRLSRRMSQSSPPSPSTPPFPPIFHPILRADSVNIGPKFESINFGMLPKGVPVPPSGPTRETSLGTPPLPPTLTSRLKAESVNLGPKFESINFGMLPRGPVPPSGPSRGTSPGTPPLPPI</sequence>
<dbReference type="Proteomes" id="UP001324115">
    <property type="component" value="Unassembled WGS sequence"/>
</dbReference>
<feature type="compositionally biased region" description="Low complexity" evidence="4">
    <location>
        <begin position="47"/>
        <end position="60"/>
    </location>
</feature>
<feature type="compositionally biased region" description="Pro residues" evidence="4">
    <location>
        <begin position="61"/>
        <end position="72"/>
    </location>
</feature>
<feature type="signal peptide" evidence="5">
    <location>
        <begin position="1"/>
        <end position="25"/>
    </location>
</feature>
<dbReference type="GO" id="GO:0005576">
    <property type="term" value="C:extracellular region"/>
    <property type="evidence" value="ECO:0007669"/>
    <property type="project" value="UniProtKB-SubCell"/>
</dbReference>
<name>A0AAN7JDX5_QUERU</name>
<keyword evidence="2" id="KW-0964">Secreted</keyword>
<keyword evidence="3 5" id="KW-0732">Signal</keyword>
<feature type="region of interest" description="Disordered" evidence="4">
    <location>
        <begin position="47"/>
        <end position="72"/>
    </location>
</feature>
<evidence type="ECO:0000256" key="2">
    <source>
        <dbReference type="ARBA" id="ARBA00022525"/>
    </source>
</evidence>
<gene>
    <name evidence="6" type="ORF">RGQ29_001402</name>
</gene>